<dbReference type="RefSeq" id="WP_214154633.1">
    <property type="nucleotide sequence ID" value="NZ_JAHBAY010000002.1"/>
</dbReference>
<evidence type="ECO:0000313" key="1">
    <source>
        <dbReference type="EMBL" id="MBT0768333.1"/>
    </source>
</evidence>
<sequence>MSRIELATAVITLVSALVGLGVALGVSRGDDAGEAAPPSSASPSPGASLVSFPAAPSSGASSTGVSLGIPAGFLGTWKGVATQGERRYPVVLTLRAGMPGELVGVSEYPTLGCTGELMALSGGAEVVLREVTTSTCLDADLWLVLNEDGSLGYTAGDPDDPTVRAVLGAG</sequence>
<comment type="caution">
    <text evidence="1">The sequence shown here is derived from an EMBL/GenBank/DDBJ whole genome shotgun (WGS) entry which is preliminary data.</text>
</comment>
<dbReference type="EMBL" id="JAHBAY010000002">
    <property type="protein sequence ID" value="MBT0768333.1"/>
    <property type="molecule type" value="Genomic_DNA"/>
</dbReference>
<reference evidence="1 2" key="1">
    <citation type="submission" date="2021-05" db="EMBL/GenBank/DDBJ databases">
        <title>Kineosporia and Streptomyces sp. nov. two new marine actinobacteria isolated from Coral.</title>
        <authorList>
            <person name="Buangrab K."/>
            <person name="Sutthacheep M."/>
            <person name="Yeemin T."/>
            <person name="Harunari E."/>
            <person name="Igarashi Y."/>
            <person name="Kanchanasin P."/>
            <person name="Tanasupawat S."/>
            <person name="Phongsopitanun W."/>
        </authorList>
    </citation>
    <scope>NUCLEOTIDE SEQUENCE [LARGE SCALE GENOMIC DNA]</scope>
    <source>
        <strain evidence="1 2">J2-2</strain>
    </source>
</reference>
<accession>A0ABS5TB79</accession>
<gene>
    <name evidence="1" type="ORF">KIH74_05325</name>
</gene>
<name>A0ABS5TB79_9ACTN</name>
<dbReference type="Proteomes" id="UP001197247">
    <property type="component" value="Unassembled WGS sequence"/>
</dbReference>
<keyword evidence="2" id="KW-1185">Reference proteome</keyword>
<evidence type="ECO:0000313" key="2">
    <source>
        <dbReference type="Proteomes" id="UP001197247"/>
    </source>
</evidence>
<organism evidence="1 2">
    <name type="scientific">Kineosporia corallincola</name>
    <dbReference type="NCBI Taxonomy" id="2835133"/>
    <lineage>
        <taxon>Bacteria</taxon>
        <taxon>Bacillati</taxon>
        <taxon>Actinomycetota</taxon>
        <taxon>Actinomycetes</taxon>
        <taxon>Kineosporiales</taxon>
        <taxon>Kineosporiaceae</taxon>
        <taxon>Kineosporia</taxon>
    </lineage>
</organism>
<protein>
    <recommendedName>
        <fullName evidence="3">Serine/threonine protein kinase</fullName>
    </recommendedName>
</protein>
<evidence type="ECO:0008006" key="3">
    <source>
        <dbReference type="Google" id="ProtNLM"/>
    </source>
</evidence>
<proteinExistence type="predicted"/>